<dbReference type="EMBL" id="MLFT02000001">
    <property type="protein sequence ID" value="PHT59466.1"/>
    <property type="molecule type" value="Genomic_DNA"/>
</dbReference>
<gene>
    <name evidence="2" type="ORF">CQW23_01829</name>
</gene>
<dbReference type="SUPFAM" id="SSF48371">
    <property type="entry name" value="ARM repeat"/>
    <property type="match status" value="1"/>
</dbReference>
<dbReference type="InterPro" id="IPR016024">
    <property type="entry name" value="ARM-type_fold"/>
</dbReference>
<accession>A0A2G2XPP2</accession>
<comment type="similarity">
    <text evidence="1">Belongs to the Mo25 family.</text>
</comment>
<dbReference type="Pfam" id="PF08569">
    <property type="entry name" value="Mo25"/>
    <property type="match status" value="1"/>
</dbReference>
<dbReference type="PANTHER" id="PTHR10182:SF21">
    <property type="entry name" value="CALCIUM-BINDING PROTEIN"/>
    <property type="match status" value="1"/>
</dbReference>
<dbReference type="GO" id="GO:0035556">
    <property type="term" value="P:intracellular signal transduction"/>
    <property type="evidence" value="ECO:0007669"/>
    <property type="project" value="TreeGrafter"/>
</dbReference>
<dbReference type="STRING" id="33114.A0A2G2XPP2"/>
<dbReference type="OrthoDB" id="609103at2759"/>
<dbReference type="GO" id="GO:0043539">
    <property type="term" value="F:protein serine/threonine kinase activator activity"/>
    <property type="evidence" value="ECO:0007669"/>
    <property type="project" value="TreeGrafter"/>
</dbReference>
<comment type="caution">
    <text evidence="2">The sequence shown here is derived from an EMBL/GenBank/DDBJ whole genome shotgun (WGS) entry which is preliminary data.</text>
</comment>
<sequence>FSHNFSNIYRSVLKSKHMKKFFDYMQIIEFDVASDATETFKELMTRHKSTVSEFLVENYDWFLTEFSAKLLESANYITIRQDIKILGYILLNLSNSALMTCYVGSKDNLRILMNLLREASKNTQLDAFHAFKLFVANRNKPTDIINIIMVNRSKLLHFFASFKVDKENEQFEADKAQVAKEIAELKAKGPLFSAELHKFPAGHLPIYDHSGHLMITEKNHRTR</sequence>
<evidence type="ECO:0008006" key="4">
    <source>
        <dbReference type="Google" id="ProtNLM"/>
    </source>
</evidence>
<reference evidence="3" key="2">
    <citation type="journal article" date="2017" name="J. Anim. Genet.">
        <title>Multiple reference genome sequences of hot pepper reveal the massive evolution of plant disease resistance genes by retroduplication.</title>
        <authorList>
            <person name="Kim S."/>
            <person name="Park J."/>
            <person name="Yeom S.-I."/>
            <person name="Kim Y.-M."/>
            <person name="Seo E."/>
            <person name="Kim K.-T."/>
            <person name="Kim M.-S."/>
            <person name="Lee J.M."/>
            <person name="Cheong K."/>
            <person name="Shin H.-S."/>
            <person name="Kim S.-B."/>
            <person name="Han K."/>
            <person name="Lee J."/>
            <person name="Park M."/>
            <person name="Lee H.-A."/>
            <person name="Lee H.-Y."/>
            <person name="Lee Y."/>
            <person name="Oh S."/>
            <person name="Lee J.H."/>
            <person name="Choi E."/>
            <person name="Choi E."/>
            <person name="Lee S.E."/>
            <person name="Jeon J."/>
            <person name="Kim H."/>
            <person name="Choi G."/>
            <person name="Song H."/>
            <person name="Lee J."/>
            <person name="Lee S.-C."/>
            <person name="Kwon J.-K."/>
            <person name="Lee H.-Y."/>
            <person name="Koo N."/>
            <person name="Hong Y."/>
            <person name="Kim R.W."/>
            <person name="Kang W.-H."/>
            <person name="Huh J.H."/>
            <person name="Kang B.-C."/>
            <person name="Yang T.-J."/>
            <person name="Lee Y.-H."/>
            <person name="Bennetzen J.L."/>
            <person name="Choi D."/>
        </authorList>
    </citation>
    <scope>NUCLEOTIDE SEQUENCE [LARGE SCALE GENOMIC DNA]</scope>
    <source>
        <strain evidence="3">cv. PBC81</strain>
    </source>
</reference>
<dbReference type="PANTHER" id="PTHR10182">
    <property type="entry name" value="CALCIUM-BINDING PROTEIN 39-RELATED"/>
    <property type="match status" value="1"/>
</dbReference>
<dbReference type="Proteomes" id="UP000224567">
    <property type="component" value="Unassembled WGS sequence"/>
</dbReference>
<organism evidence="2 3">
    <name type="scientific">Capsicum baccatum</name>
    <name type="common">Peruvian pepper</name>
    <dbReference type="NCBI Taxonomy" id="33114"/>
    <lineage>
        <taxon>Eukaryota</taxon>
        <taxon>Viridiplantae</taxon>
        <taxon>Streptophyta</taxon>
        <taxon>Embryophyta</taxon>
        <taxon>Tracheophyta</taxon>
        <taxon>Spermatophyta</taxon>
        <taxon>Magnoliopsida</taxon>
        <taxon>eudicotyledons</taxon>
        <taxon>Gunneridae</taxon>
        <taxon>Pentapetalae</taxon>
        <taxon>asterids</taxon>
        <taxon>lamiids</taxon>
        <taxon>Solanales</taxon>
        <taxon>Solanaceae</taxon>
        <taxon>Solanoideae</taxon>
        <taxon>Capsiceae</taxon>
        <taxon>Capsicum</taxon>
    </lineage>
</organism>
<keyword evidence="3" id="KW-1185">Reference proteome</keyword>
<feature type="non-terminal residue" evidence="2">
    <location>
        <position position="1"/>
    </location>
</feature>
<evidence type="ECO:0000256" key="1">
    <source>
        <dbReference type="ARBA" id="ARBA00011012"/>
    </source>
</evidence>
<dbReference type="InterPro" id="IPR011989">
    <property type="entry name" value="ARM-like"/>
</dbReference>
<evidence type="ECO:0000313" key="2">
    <source>
        <dbReference type="EMBL" id="PHT59466.1"/>
    </source>
</evidence>
<dbReference type="Gene3D" id="1.25.10.10">
    <property type="entry name" value="Leucine-rich Repeat Variant"/>
    <property type="match status" value="1"/>
</dbReference>
<protein>
    <recommendedName>
        <fullName evidence="4">MO25-like protein</fullName>
    </recommendedName>
</protein>
<reference evidence="2 3" key="1">
    <citation type="journal article" date="2017" name="Genome Biol.">
        <title>New reference genome sequences of hot pepper reveal the massive evolution of plant disease-resistance genes by retroduplication.</title>
        <authorList>
            <person name="Kim S."/>
            <person name="Park J."/>
            <person name="Yeom S.I."/>
            <person name="Kim Y.M."/>
            <person name="Seo E."/>
            <person name="Kim K.T."/>
            <person name="Kim M.S."/>
            <person name="Lee J.M."/>
            <person name="Cheong K."/>
            <person name="Shin H.S."/>
            <person name="Kim S.B."/>
            <person name="Han K."/>
            <person name="Lee J."/>
            <person name="Park M."/>
            <person name="Lee H.A."/>
            <person name="Lee H.Y."/>
            <person name="Lee Y."/>
            <person name="Oh S."/>
            <person name="Lee J.H."/>
            <person name="Choi E."/>
            <person name="Choi E."/>
            <person name="Lee S.E."/>
            <person name="Jeon J."/>
            <person name="Kim H."/>
            <person name="Choi G."/>
            <person name="Song H."/>
            <person name="Lee J."/>
            <person name="Lee S.C."/>
            <person name="Kwon J.K."/>
            <person name="Lee H.Y."/>
            <person name="Koo N."/>
            <person name="Hong Y."/>
            <person name="Kim R.W."/>
            <person name="Kang W.H."/>
            <person name="Huh J.H."/>
            <person name="Kang B.C."/>
            <person name="Yang T.J."/>
            <person name="Lee Y.H."/>
            <person name="Bennetzen J.L."/>
            <person name="Choi D."/>
        </authorList>
    </citation>
    <scope>NUCLEOTIDE SEQUENCE [LARGE SCALE GENOMIC DNA]</scope>
    <source>
        <strain evidence="3">cv. PBC81</strain>
    </source>
</reference>
<evidence type="ECO:0000313" key="3">
    <source>
        <dbReference type="Proteomes" id="UP000224567"/>
    </source>
</evidence>
<name>A0A2G2XPP2_CAPBA</name>
<dbReference type="InterPro" id="IPR013878">
    <property type="entry name" value="Mo25"/>
</dbReference>
<dbReference type="AlphaFoldDB" id="A0A2G2XPP2"/>
<proteinExistence type="inferred from homology"/>